<dbReference type="InterPro" id="IPR008930">
    <property type="entry name" value="Terpenoid_cyclase/PrenylTrfase"/>
</dbReference>
<comment type="caution">
    <text evidence="2">Lacks conserved residue(s) required for the propagation of feature annotation.</text>
</comment>
<name>A0A1B6EA02_9HEMI</name>
<evidence type="ECO:0000313" key="5">
    <source>
        <dbReference type="EMBL" id="JAS34756.1"/>
    </source>
</evidence>
<dbReference type="InterPro" id="IPR050473">
    <property type="entry name" value="A2M/Complement_sys"/>
</dbReference>
<gene>
    <name evidence="5" type="ORF">g.38384</name>
</gene>
<sequence length="1026" mass="116386">MAPGFTLLVLHITQQGEVLADMCFTPVNAFKRYNTELELNTGKDYKAERVEIRVSGDVGAFIGVNSLRAVSYLMQAGNQLTESRVADSLMSFENFYRSIQKVVWRSRDGSSADQSYYFSSMNHNIDVNKTFENCGLIALSTLSIEANPNSEICKSSGQLSCAVSGCYNSEQKCNGQLDCSDGYDERDCLIEEESDYEYKISRMSRTTFLYDADDGDWGWREIKKNDHEGVEFEPLMAPRMADDWYFTAFSMSSTLGFSVIPAPVQFSTKRPLVMHLSGPSSCRHGEQVGLRLILLNNDRLEALVLLQLVGSDHYKFIQVEMNGIVSSYSARLTSGDHQVLVYLAPESQQHIDFPIVPTINQGTINIMFVATAQTGRSICKHTITVYGEGGQINKHTSLFLDLKNRALVLSYLDIVVEESPIVPYEEWRRYVFGSPKASITLTGDLIGPVFTTTPLTTDSLLGRIAKGTDARVFELAANIWALHYLRLTNQLQLHKLKETLEEANVIMANIMRRYNSTGSFRNWDTSLPSVWLTAWTIRVFKHATFPDWEYYLYIDPKIFNESVSWLLKHQTEKGSFVETYSTVFDSKYNTNNSEVALTALVVVTLSETLGLISGNVRSASAIAIQRATQYLESLISIPLSIDIFQLSLSTYALTFVKSDKFELAYSLLYSKRKQNYEGLIYWSTEEIPSNPIKLENQRPFLRPRLYHENDSLAVETTSWAMLVVLQREGITNTTDKIIQWLTSVRMFNSGFISTFDSAVAFQAFTEYAFRARLQDITDISVAVDMTAEGNRKHKMHIGNSSFQQPEIIKLNKIWGHVNVVAKGAGQAVVQMDVSYGIDIEHLREVSTYPTFGLNVTEYYSTYRNKSIITIQSCLRWVRSLPPYSSAAVLEMEIPTGYHLLESEAENIAKSGVHPTLRDGKTAEGKTVWFFDKVEQEWSCFNHTIRRWYPVANLTKYRQAILYESTARERFVQVLFNSTPLYVLNICEVCGSYQCPYCPFYNLAAHLLPSFTPEILLLLLYFQLVCL</sequence>
<keyword evidence="1 2" id="KW-1015">Disulfide bond</keyword>
<reference evidence="5" key="1">
    <citation type="submission" date="2015-12" db="EMBL/GenBank/DDBJ databases">
        <title>De novo transcriptome assembly of four potential Pierce s Disease insect vectors from Arizona vineyards.</title>
        <authorList>
            <person name="Tassone E.E."/>
        </authorList>
    </citation>
    <scope>NUCLEOTIDE SEQUENCE</scope>
</reference>
<feature type="domain" description="Alpha-macroglobulin receptor-binding" evidence="4">
    <location>
        <begin position="884"/>
        <end position="975"/>
    </location>
</feature>
<dbReference type="Gene3D" id="2.60.40.690">
    <property type="entry name" value="Alpha-macroglobulin, receptor-binding domain"/>
    <property type="match status" value="1"/>
</dbReference>
<dbReference type="PROSITE" id="PS50068">
    <property type="entry name" value="LDLRA_2"/>
    <property type="match status" value="1"/>
</dbReference>
<protein>
    <recommendedName>
        <fullName evidence="6">Alpha-2-macroglobulin domain-containing protein</fullName>
    </recommendedName>
</protein>
<evidence type="ECO:0008006" key="6">
    <source>
        <dbReference type="Google" id="ProtNLM"/>
    </source>
</evidence>
<evidence type="ECO:0000256" key="2">
    <source>
        <dbReference type="PROSITE-ProRule" id="PRU00124"/>
    </source>
</evidence>
<dbReference type="Pfam" id="PF07678">
    <property type="entry name" value="TED_complement"/>
    <property type="match status" value="1"/>
</dbReference>
<dbReference type="InterPro" id="IPR013783">
    <property type="entry name" value="Ig-like_fold"/>
</dbReference>
<proteinExistence type="predicted"/>
<accession>A0A1B6EA02</accession>
<dbReference type="InterPro" id="IPR036595">
    <property type="entry name" value="A-macroglobulin_rcpt-bd_sf"/>
</dbReference>
<feature type="domain" description="Alpha-2-macroglobulin" evidence="3">
    <location>
        <begin position="216"/>
        <end position="308"/>
    </location>
</feature>
<evidence type="ECO:0000256" key="1">
    <source>
        <dbReference type="ARBA" id="ARBA00023157"/>
    </source>
</evidence>
<evidence type="ECO:0000259" key="3">
    <source>
        <dbReference type="SMART" id="SM01360"/>
    </source>
</evidence>
<dbReference type="SUPFAM" id="SSF49410">
    <property type="entry name" value="Alpha-macroglobulin receptor domain"/>
    <property type="match status" value="1"/>
</dbReference>
<dbReference type="PANTHER" id="PTHR11412">
    <property type="entry name" value="MACROGLOBULIN / COMPLEMENT"/>
    <property type="match status" value="1"/>
</dbReference>
<dbReference type="Gene3D" id="2.60.40.10">
    <property type="entry name" value="Immunoglobulins"/>
    <property type="match status" value="1"/>
</dbReference>
<dbReference type="InterPro" id="IPR036055">
    <property type="entry name" value="LDL_receptor-like_sf"/>
</dbReference>
<feature type="disulfide bond" evidence="2">
    <location>
        <begin position="173"/>
        <end position="188"/>
    </location>
</feature>
<dbReference type="InterPro" id="IPR002172">
    <property type="entry name" value="LDrepeatLR_classA_rpt"/>
</dbReference>
<dbReference type="PANTHER" id="PTHR11412:SF146">
    <property type="entry name" value="CD109 ANTIGEN"/>
    <property type="match status" value="1"/>
</dbReference>
<dbReference type="Gene3D" id="1.50.10.20">
    <property type="match status" value="1"/>
</dbReference>
<dbReference type="InterPro" id="IPR009048">
    <property type="entry name" value="A-macroglobulin_rcpt-bd"/>
</dbReference>
<dbReference type="SUPFAM" id="SSF48239">
    <property type="entry name" value="Terpenoid cyclases/Protein prenyltransferases"/>
    <property type="match status" value="1"/>
</dbReference>
<dbReference type="EMBL" id="GEDC01002542">
    <property type="protein sequence ID" value="JAS34756.1"/>
    <property type="molecule type" value="Transcribed_RNA"/>
</dbReference>
<dbReference type="Pfam" id="PF07677">
    <property type="entry name" value="A2M_recep"/>
    <property type="match status" value="1"/>
</dbReference>
<dbReference type="SMART" id="SM01360">
    <property type="entry name" value="A2M"/>
    <property type="match status" value="1"/>
</dbReference>
<dbReference type="GO" id="GO:0005615">
    <property type="term" value="C:extracellular space"/>
    <property type="evidence" value="ECO:0007669"/>
    <property type="project" value="InterPro"/>
</dbReference>
<dbReference type="InterPro" id="IPR001599">
    <property type="entry name" value="Macroglobln_a2"/>
</dbReference>
<dbReference type="Gene3D" id="4.10.400.10">
    <property type="entry name" value="Low-density Lipoprotein Receptor"/>
    <property type="match status" value="1"/>
</dbReference>
<dbReference type="GO" id="GO:0004866">
    <property type="term" value="F:endopeptidase inhibitor activity"/>
    <property type="evidence" value="ECO:0007669"/>
    <property type="project" value="InterPro"/>
</dbReference>
<dbReference type="AlphaFoldDB" id="A0A1B6EA02"/>
<dbReference type="SUPFAM" id="SSF57424">
    <property type="entry name" value="LDL receptor-like module"/>
    <property type="match status" value="1"/>
</dbReference>
<dbReference type="CDD" id="cd00112">
    <property type="entry name" value="LDLa"/>
    <property type="match status" value="1"/>
</dbReference>
<dbReference type="SMART" id="SM01361">
    <property type="entry name" value="A2M_recep"/>
    <property type="match status" value="1"/>
</dbReference>
<organism evidence="5">
    <name type="scientific">Clastoptera arizonana</name>
    <name type="common">Arizona spittle bug</name>
    <dbReference type="NCBI Taxonomy" id="38151"/>
    <lineage>
        <taxon>Eukaryota</taxon>
        <taxon>Metazoa</taxon>
        <taxon>Ecdysozoa</taxon>
        <taxon>Arthropoda</taxon>
        <taxon>Hexapoda</taxon>
        <taxon>Insecta</taxon>
        <taxon>Pterygota</taxon>
        <taxon>Neoptera</taxon>
        <taxon>Paraneoptera</taxon>
        <taxon>Hemiptera</taxon>
        <taxon>Auchenorrhyncha</taxon>
        <taxon>Cercopoidea</taxon>
        <taxon>Clastopteridae</taxon>
        <taxon>Clastoptera</taxon>
    </lineage>
</organism>
<dbReference type="SMART" id="SM00192">
    <property type="entry name" value="LDLa"/>
    <property type="match status" value="1"/>
</dbReference>
<dbReference type="Pfam" id="PF00207">
    <property type="entry name" value="A2M"/>
    <property type="match status" value="1"/>
</dbReference>
<feature type="disulfide bond" evidence="2">
    <location>
        <begin position="161"/>
        <end position="179"/>
    </location>
</feature>
<evidence type="ECO:0000259" key="4">
    <source>
        <dbReference type="SMART" id="SM01361"/>
    </source>
</evidence>
<dbReference type="InterPro" id="IPR011626">
    <property type="entry name" value="Alpha-macroglobulin_TED"/>
</dbReference>